<comment type="caution">
    <text evidence="2">The sequence shown here is derived from an EMBL/GenBank/DDBJ whole genome shotgun (WGS) entry which is preliminary data.</text>
</comment>
<feature type="region of interest" description="Disordered" evidence="1">
    <location>
        <begin position="55"/>
        <end position="124"/>
    </location>
</feature>
<dbReference type="Proteomes" id="UP000004810">
    <property type="component" value="Unassembled WGS sequence"/>
</dbReference>
<feature type="compositionally biased region" description="Basic and acidic residues" evidence="1">
    <location>
        <begin position="93"/>
        <end position="107"/>
    </location>
</feature>
<sequence length="124" mass="14864">QGNHAPPQTASISNAILNSTRQCYFKHYSITYHARATSKRQKVARIKTPILQQRVNKRRNRKTTRTTQQEKEIKRRTIDATKKILQKRNKPTTNDRKRQPVRNEESYKNTTTEIIYNRRQENYH</sequence>
<dbReference type="EMBL" id="ADBV01012531">
    <property type="protein sequence ID" value="EJW74284.1"/>
    <property type="molecule type" value="Genomic_DNA"/>
</dbReference>
<evidence type="ECO:0000256" key="1">
    <source>
        <dbReference type="SAM" id="MobiDB-lite"/>
    </source>
</evidence>
<feature type="non-terminal residue" evidence="2">
    <location>
        <position position="1"/>
    </location>
</feature>
<evidence type="ECO:0000313" key="3">
    <source>
        <dbReference type="Proteomes" id="UP000004810"/>
    </source>
</evidence>
<feature type="compositionally biased region" description="Basic and acidic residues" evidence="1">
    <location>
        <begin position="68"/>
        <end position="82"/>
    </location>
</feature>
<feature type="compositionally biased region" description="Basic residues" evidence="1">
    <location>
        <begin position="55"/>
        <end position="64"/>
    </location>
</feature>
<accession>J9EFU5</accession>
<protein>
    <submittedName>
        <fullName evidence="2">Uncharacterized protein</fullName>
    </submittedName>
</protein>
<dbReference type="AlphaFoldDB" id="J9EFU5"/>
<organism evidence="2 3">
    <name type="scientific">Wuchereria bancrofti</name>
    <dbReference type="NCBI Taxonomy" id="6293"/>
    <lineage>
        <taxon>Eukaryota</taxon>
        <taxon>Metazoa</taxon>
        <taxon>Ecdysozoa</taxon>
        <taxon>Nematoda</taxon>
        <taxon>Chromadorea</taxon>
        <taxon>Rhabditida</taxon>
        <taxon>Spirurina</taxon>
        <taxon>Spiruromorpha</taxon>
        <taxon>Filarioidea</taxon>
        <taxon>Onchocercidae</taxon>
        <taxon>Wuchereria</taxon>
    </lineage>
</organism>
<evidence type="ECO:0000313" key="2">
    <source>
        <dbReference type="EMBL" id="EJW74284.1"/>
    </source>
</evidence>
<reference evidence="3" key="1">
    <citation type="submission" date="2012-08" db="EMBL/GenBank/DDBJ databases">
        <title>The Genome Sequence of Wuchereria bancrofti.</title>
        <authorList>
            <person name="Nutman T.B."/>
            <person name="Fink D.L."/>
            <person name="Russ C."/>
            <person name="Young S."/>
            <person name="Zeng Q."/>
            <person name="Koehrsen M."/>
            <person name="Alvarado L."/>
            <person name="Berlin A."/>
            <person name="Chapman S.B."/>
            <person name="Chen Z."/>
            <person name="Freedman E."/>
            <person name="Gellesch M."/>
            <person name="Goldberg J."/>
            <person name="Griggs A."/>
            <person name="Gujja S."/>
            <person name="Heilman E.R."/>
            <person name="Heiman D."/>
            <person name="Hepburn T."/>
            <person name="Howarth C."/>
            <person name="Jen D."/>
            <person name="Larson L."/>
            <person name="Lewis B."/>
            <person name="Mehta T."/>
            <person name="Park D."/>
            <person name="Pearson M."/>
            <person name="Roberts A."/>
            <person name="Saif S."/>
            <person name="Shea T."/>
            <person name="Shenoy N."/>
            <person name="Sisk P."/>
            <person name="Stolte C."/>
            <person name="Sykes S."/>
            <person name="Walk T."/>
            <person name="White J."/>
            <person name="Yandava C."/>
            <person name="Haas B."/>
            <person name="Henn M.R."/>
            <person name="Nusbaum C."/>
            <person name="Birren B."/>
        </authorList>
    </citation>
    <scope>NUCLEOTIDE SEQUENCE [LARGE SCALE GENOMIC DNA]</scope>
    <source>
        <strain evidence="3">NA</strain>
    </source>
</reference>
<proteinExistence type="predicted"/>
<gene>
    <name evidence="2" type="ORF">WUBG_14808</name>
</gene>
<name>J9EFU5_WUCBA</name>